<accession>A0AAV7III9</accession>
<evidence type="ECO:0000256" key="1">
    <source>
        <dbReference type="SAM" id="MobiDB-lite"/>
    </source>
</evidence>
<feature type="compositionally biased region" description="Low complexity" evidence="1">
    <location>
        <begin position="82"/>
        <end position="94"/>
    </location>
</feature>
<dbReference type="Proteomes" id="UP000826195">
    <property type="component" value="Unassembled WGS sequence"/>
</dbReference>
<organism evidence="3 4">
    <name type="scientific">Cotesia glomerata</name>
    <name type="common">Lepidopteran parasitic wasp</name>
    <name type="synonym">Apanteles glomeratus</name>
    <dbReference type="NCBI Taxonomy" id="32391"/>
    <lineage>
        <taxon>Eukaryota</taxon>
        <taxon>Metazoa</taxon>
        <taxon>Ecdysozoa</taxon>
        <taxon>Arthropoda</taxon>
        <taxon>Hexapoda</taxon>
        <taxon>Insecta</taxon>
        <taxon>Pterygota</taxon>
        <taxon>Neoptera</taxon>
        <taxon>Endopterygota</taxon>
        <taxon>Hymenoptera</taxon>
        <taxon>Apocrita</taxon>
        <taxon>Ichneumonoidea</taxon>
        <taxon>Braconidae</taxon>
        <taxon>Microgastrinae</taxon>
        <taxon>Cotesia</taxon>
    </lineage>
</organism>
<gene>
    <name evidence="3" type="ORF">KQX54_008295</name>
</gene>
<keyword evidence="4" id="KW-1185">Reference proteome</keyword>
<protein>
    <submittedName>
        <fullName evidence="3">Uncharacterized protein</fullName>
    </submittedName>
</protein>
<keyword evidence="2" id="KW-1133">Transmembrane helix</keyword>
<name>A0AAV7III9_COTGL</name>
<evidence type="ECO:0000313" key="3">
    <source>
        <dbReference type="EMBL" id="KAH0552286.1"/>
    </source>
</evidence>
<feature type="transmembrane region" description="Helical" evidence="2">
    <location>
        <begin position="37"/>
        <end position="58"/>
    </location>
</feature>
<keyword evidence="2" id="KW-0472">Membrane</keyword>
<evidence type="ECO:0000313" key="4">
    <source>
        <dbReference type="Proteomes" id="UP000826195"/>
    </source>
</evidence>
<comment type="caution">
    <text evidence="3">The sequence shown here is derived from an EMBL/GenBank/DDBJ whole genome shotgun (WGS) entry which is preliminary data.</text>
</comment>
<reference evidence="3 4" key="1">
    <citation type="journal article" date="2021" name="J. Hered.">
        <title>A chromosome-level genome assembly of the parasitoid wasp, Cotesia glomerata (Hymenoptera: Braconidae).</title>
        <authorList>
            <person name="Pinto B.J."/>
            <person name="Weis J.J."/>
            <person name="Gamble T."/>
            <person name="Ode P.J."/>
            <person name="Paul R."/>
            <person name="Zaspel J.M."/>
        </authorList>
    </citation>
    <scope>NUCLEOTIDE SEQUENCE [LARGE SCALE GENOMIC DNA]</scope>
    <source>
        <strain evidence="3">CgM1</strain>
    </source>
</reference>
<evidence type="ECO:0000256" key="2">
    <source>
        <dbReference type="SAM" id="Phobius"/>
    </source>
</evidence>
<feature type="transmembrane region" description="Helical" evidence="2">
    <location>
        <begin position="7"/>
        <end position="25"/>
    </location>
</feature>
<dbReference type="AlphaFoldDB" id="A0AAV7III9"/>
<proteinExistence type="predicted"/>
<feature type="compositionally biased region" description="Polar residues" evidence="1">
    <location>
        <begin position="95"/>
        <end position="113"/>
    </location>
</feature>
<keyword evidence="2" id="KW-0812">Transmembrane</keyword>
<feature type="region of interest" description="Disordered" evidence="1">
    <location>
        <begin position="82"/>
        <end position="121"/>
    </location>
</feature>
<sequence>MGIFLSLLYVLSFHWGIIKFWWSGATLDQVFKDALEILTFLFGIIIGLGLAVLFVYILSIKPEWNDEIINNWAEWPLRFNESTTGSQSSTGNSQKPGQTPGSTGQQENQNLNGTGAIGQKQ</sequence>
<dbReference type="EMBL" id="JAHXZJ010001492">
    <property type="protein sequence ID" value="KAH0552286.1"/>
    <property type="molecule type" value="Genomic_DNA"/>
</dbReference>